<dbReference type="EMBL" id="CAJVPU010005803">
    <property type="protein sequence ID" value="CAG8552765.1"/>
    <property type="molecule type" value="Genomic_DNA"/>
</dbReference>
<name>A0ACA9LXK5_9GLOM</name>
<protein>
    <submittedName>
        <fullName evidence="1">753_t:CDS:1</fullName>
    </submittedName>
</protein>
<proteinExistence type="predicted"/>
<comment type="caution">
    <text evidence="1">The sequence shown here is derived from an EMBL/GenBank/DDBJ whole genome shotgun (WGS) entry which is preliminary data.</text>
</comment>
<evidence type="ECO:0000313" key="1">
    <source>
        <dbReference type="EMBL" id="CAG8552765.1"/>
    </source>
</evidence>
<organism evidence="1 2">
    <name type="scientific">Dentiscutata heterogama</name>
    <dbReference type="NCBI Taxonomy" id="1316150"/>
    <lineage>
        <taxon>Eukaryota</taxon>
        <taxon>Fungi</taxon>
        <taxon>Fungi incertae sedis</taxon>
        <taxon>Mucoromycota</taxon>
        <taxon>Glomeromycotina</taxon>
        <taxon>Glomeromycetes</taxon>
        <taxon>Diversisporales</taxon>
        <taxon>Gigasporaceae</taxon>
        <taxon>Dentiscutata</taxon>
    </lineage>
</organism>
<gene>
    <name evidence="1" type="ORF">DHETER_LOCUS5301</name>
</gene>
<reference evidence="1" key="1">
    <citation type="submission" date="2021-06" db="EMBL/GenBank/DDBJ databases">
        <authorList>
            <person name="Kallberg Y."/>
            <person name="Tangrot J."/>
            <person name="Rosling A."/>
        </authorList>
    </citation>
    <scope>NUCLEOTIDE SEQUENCE</scope>
    <source>
        <strain evidence="1">IL203A</strain>
    </source>
</reference>
<sequence>MNNVKYVGYNKINLIPRSDVRYVGILNSVNFVGSTISLKQVMSNNRLVLNNNPLPRRGSYLIQQNHRVRGNRRNYNQSYDCNRIQSKFDFEPSNAKSNKDDLVKVVVKITPNHNLQDENFVDSTKLGPEKKDDVLILLAKTYYNKTKSFFATFFVK</sequence>
<evidence type="ECO:0000313" key="2">
    <source>
        <dbReference type="Proteomes" id="UP000789702"/>
    </source>
</evidence>
<dbReference type="Proteomes" id="UP000789702">
    <property type="component" value="Unassembled WGS sequence"/>
</dbReference>
<accession>A0ACA9LXK5</accession>
<keyword evidence="2" id="KW-1185">Reference proteome</keyword>